<dbReference type="GO" id="GO:0046872">
    <property type="term" value="F:metal ion binding"/>
    <property type="evidence" value="ECO:0007669"/>
    <property type="project" value="InterPro"/>
</dbReference>
<evidence type="ECO:0000313" key="5">
    <source>
        <dbReference type="Proteomes" id="UP000235672"/>
    </source>
</evidence>
<dbReference type="OrthoDB" id="339764at2759"/>
<name>A0A2J6Q611_9HELO</name>
<dbReference type="Gene3D" id="1.20.1090.10">
    <property type="entry name" value="Dehydroquinate synthase-like - alpha domain"/>
    <property type="match status" value="1"/>
</dbReference>
<dbReference type="PANTHER" id="PTHR11496">
    <property type="entry name" value="ALCOHOL DEHYDROGENASE"/>
    <property type="match status" value="1"/>
</dbReference>
<protein>
    <submittedName>
        <fullName evidence="4">Dehydroquinate synthase-like protein</fullName>
    </submittedName>
</protein>
<dbReference type="GO" id="GO:0005739">
    <property type="term" value="C:mitochondrion"/>
    <property type="evidence" value="ECO:0007669"/>
    <property type="project" value="TreeGrafter"/>
</dbReference>
<dbReference type="InterPro" id="IPR001670">
    <property type="entry name" value="ADH_Fe/GldA"/>
</dbReference>
<evidence type="ECO:0000256" key="1">
    <source>
        <dbReference type="ARBA" id="ARBA00023002"/>
    </source>
</evidence>
<dbReference type="SUPFAM" id="SSF56796">
    <property type="entry name" value="Dehydroquinate synthase-like"/>
    <property type="match status" value="1"/>
</dbReference>
<dbReference type="PANTHER" id="PTHR11496:SF107">
    <property type="entry name" value="ALCOHOL DEHYDROGENASE, PUTATIVE (AFU_ORTHOLOGUE AFUA_1G06800)-RELATED"/>
    <property type="match status" value="1"/>
</dbReference>
<dbReference type="InterPro" id="IPR039697">
    <property type="entry name" value="Alcohol_dehydrogenase_Fe"/>
</dbReference>
<evidence type="ECO:0000259" key="2">
    <source>
        <dbReference type="Pfam" id="PF00465"/>
    </source>
</evidence>
<gene>
    <name evidence="4" type="ORF">NA56DRAFT_645521</name>
</gene>
<dbReference type="InterPro" id="IPR056798">
    <property type="entry name" value="ADH_Fe_C"/>
</dbReference>
<organism evidence="4 5">
    <name type="scientific">Hyaloscypha hepaticicola</name>
    <dbReference type="NCBI Taxonomy" id="2082293"/>
    <lineage>
        <taxon>Eukaryota</taxon>
        <taxon>Fungi</taxon>
        <taxon>Dikarya</taxon>
        <taxon>Ascomycota</taxon>
        <taxon>Pezizomycotina</taxon>
        <taxon>Leotiomycetes</taxon>
        <taxon>Helotiales</taxon>
        <taxon>Hyaloscyphaceae</taxon>
        <taxon>Hyaloscypha</taxon>
    </lineage>
</organism>
<dbReference type="EMBL" id="KZ613480">
    <property type="protein sequence ID" value="PMD21709.1"/>
    <property type="molecule type" value="Genomic_DNA"/>
</dbReference>
<sequence length="413" mass="44709">MANFFASGETYRRAYDDQPLPMISYGLRFSEACAKELERLGSSRPYVLASQSLAKTSDSLEKLKQSLGEKIVGVRIGVGAHTPISECLEMISEIRELDGGVDCLITVGGGSVTDAAKLVRFALANDAFTDEEVNTLWGGHSHNPKQRKDIKLPTIPLICIPTSLSGGEYQSIAGATETLSHAKRTFEPKVNPTLTIQDPEICLLTLQWLWLSSGIRAVDHCVETLCSLQSNDKGDEEARKGLIKLVPGLLRCKHDPSDIEARHLCQLGVVEAMSAVSSGVPLGASHAIGHQLGPLGVGHGETSCILLPAVCKYNASKGANNKRQEAVAELLLKDKNLQEILKGRDLKKFDLGDILYAIIGELGLPQTLKAVNVGRDKLDGLAVNSLHDIWIRTNAVPMTEKSQVMEVLEMVVD</sequence>
<dbReference type="GO" id="GO:0004022">
    <property type="term" value="F:alcohol dehydrogenase (NAD+) activity"/>
    <property type="evidence" value="ECO:0007669"/>
    <property type="project" value="TreeGrafter"/>
</dbReference>
<evidence type="ECO:0000313" key="4">
    <source>
        <dbReference type="EMBL" id="PMD21709.1"/>
    </source>
</evidence>
<accession>A0A2J6Q611</accession>
<dbReference type="Pfam" id="PF25137">
    <property type="entry name" value="ADH_Fe_C"/>
    <property type="match status" value="1"/>
</dbReference>
<keyword evidence="5" id="KW-1185">Reference proteome</keyword>
<dbReference type="CDD" id="cd08192">
    <property type="entry name" value="MAR-like"/>
    <property type="match status" value="1"/>
</dbReference>
<keyword evidence="1" id="KW-0560">Oxidoreductase</keyword>
<feature type="domain" description="Alcohol dehydrogenase iron-type/glycerol dehydrogenase GldA" evidence="2">
    <location>
        <begin position="31"/>
        <end position="199"/>
    </location>
</feature>
<proteinExistence type="predicted"/>
<dbReference type="AlphaFoldDB" id="A0A2J6Q611"/>
<dbReference type="Pfam" id="PF00465">
    <property type="entry name" value="Fe-ADH"/>
    <property type="match status" value="1"/>
</dbReference>
<dbReference type="Proteomes" id="UP000235672">
    <property type="component" value="Unassembled WGS sequence"/>
</dbReference>
<dbReference type="Gene3D" id="3.40.50.1970">
    <property type="match status" value="1"/>
</dbReference>
<feature type="domain" description="Fe-containing alcohol dehydrogenase-like C-terminal" evidence="3">
    <location>
        <begin position="212"/>
        <end position="409"/>
    </location>
</feature>
<evidence type="ECO:0000259" key="3">
    <source>
        <dbReference type="Pfam" id="PF25137"/>
    </source>
</evidence>
<dbReference type="STRING" id="1745343.A0A2J6Q611"/>
<reference evidence="4 5" key="1">
    <citation type="submission" date="2016-05" db="EMBL/GenBank/DDBJ databases">
        <title>A degradative enzymes factory behind the ericoid mycorrhizal symbiosis.</title>
        <authorList>
            <consortium name="DOE Joint Genome Institute"/>
            <person name="Martino E."/>
            <person name="Morin E."/>
            <person name="Grelet G."/>
            <person name="Kuo A."/>
            <person name="Kohler A."/>
            <person name="Daghino S."/>
            <person name="Barry K."/>
            <person name="Choi C."/>
            <person name="Cichocki N."/>
            <person name="Clum A."/>
            <person name="Copeland A."/>
            <person name="Hainaut M."/>
            <person name="Haridas S."/>
            <person name="Labutti K."/>
            <person name="Lindquist E."/>
            <person name="Lipzen A."/>
            <person name="Khouja H.-R."/>
            <person name="Murat C."/>
            <person name="Ohm R."/>
            <person name="Olson A."/>
            <person name="Spatafora J."/>
            <person name="Veneault-Fourrey C."/>
            <person name="Henrissat B."/>
            <person name="Grigoriev I."/>
            <person name="Martin F."/>
            <person name="Perotto S."/>
        </authorList>
    </citation>
    <scope>NUCLEOTIDE SEQUENCE [LARGE SCALE GENOMIC DNA]</scope>
    <source>
        <strain evidence="4 5">UAMH 7357</strain>
    </source>
</reference>